<dbReference type="InterPro" id="IPR005019">
    <property type="entry name" value="Adenine_glyco"/>
</dbReference>
<dbReference type="Proteomes" id="UP000305675">
    <property type="component" value="Unassembled WGS sequence"/>
</dbReference>
<comment type="caution">
    <text evidence="1">The sequence shown here is derived from an EMBL/GenBank/DDBJ whole genome shotgun (WGS) entry which is preliminary data.</text>
</comment>
<name>A0A4U1BU21_9GAMM</name>
<dbReference type="PANTHER" id="PTHR30037:SF3">
    <property type="entry name" value="BLR0857 PROTEIN"/>
    <property type="match status" value="1"/>
</dbReference>
<sequence>MKLESFDAIWQRAAERKGGEKVLSMLMPDTTSYLDKLTDAQLLSAMSEQIFKSGFVWKVVENKWPYFEQQFWGFDPEKLLMMSPDQQDKRLSDAGLIRHGKKIQSIFENAQFVLDIAAEHGSFGKWIRDWPSDDIVSLWLELKKRGSRLGGNTGPYFLRFVGKDSFILASDTVAYLKAHQVLDASPTSKRGLMQAQAAFNQWQQESGLSFAEVSRVVAMSTGDNRLGVD</sequence>
<dbReference type="OrthoDB" id="9795156at2"/>
<dbReference type="GO" id="GO:0006284">
    <property type="term" value="P:base-excision repair"/>
    <property type="evidence" value="ECO:0007669"/>
    <property type="project" value="InterPro"/>
</dbReference>
<dbReference type="Gene3D" id="1.10.340.30">
    <property type="entry name" value="Hypothetical protein, domain 2"/>
    <property type="match status" value="1"/>
</dbReference>
<dbReference type="PANTHER" id="PTHR30037">
    <property type="entry name" value="DNA-3-METHYLADENINE GLYCOSYLASE 1"/>
    <property type="match status" value="1"/>
</dbReference>
<evidence type="ECO:0000313" key="2">
    <source>
        <dbReference type="Proteomes" id="UP000305675"/>
    </source>
</evidence>
<dbReference type="EMBL" id="SWCJ01000001">
    <property type="protein sequence ID" value="TKB58712.1"/>
    <property type="molecule type" value="Genomic_DNA"/>
</dbReference>
<dbReference type="RefSeq" id="WP_136861860.1">
    <property type="nucleotide sequence ID" value="NZ_SWCJ01000001.1"/>
</dbReference>
<evidence type="ECO:0000313" key="1">
    <source>
        <dbReference type="EMBL" id="TKB58712.1"/>
    </source>
</evidence>
<dbReference type="Pfam" id="PF03352">
    <property type="entry name" value="Adenine_glyco"/>
    <property type="match status" value="1"/>
</dbReference>
<proteinExistence type="predicted"/>
<dbReference type="InterPro" id="IPR052891">
    <property type="entry name" value="DNA-3mA_glycosylase"/>
</dbReference>
<organism evidence="1 2">
    <name type="scientific">Ferrimonas aestuarii</name>
    <dbReference type="NCBI Taxonomy" id="2569539"/>
    <lineage>
        <taxon>Bacteria</taxon>
        <taxon>Pseudomonadati</taxon>
        <taxon>Pseudomonadota</taxon>
        <taxon>Gammaproteobacteria</taxon>
        <taxon>Alteromonadales</taxon>
        <taxon>Ferrimonadaceae</taxon>
        <taxon>Ferrimonas</taxon>
    </lineage>
</organism>
<dbReference type="SUPFAM" id="SSF48150">
    <property type="entry name" value="DNA-glycosylase"/>
    <property type="match status" value="1"/>
</dbReference>
<dbReference type="AlphaFoldDB" id="A0A4U1BU21"/>
<reference evidence="1 2" key="1">
    <citation type="submission" date="2019-04" db="EMBL/GenBank/DDBJ databases">
        <authorList>
            <person name="Hwang J.C."/>
        </authorList>
    </citation>
    <scope>NUCLEOTIDE SEQUENCE [LARGE SCALE GENOMIC DNA]</scope>
    <source>
        <strain evidence="1 2">IMCC35002</strain>
    </source>
</reference>
<dbReference type="GO" id="GO:0008725">
    <property type="term" value="F:DNA-3-methyladenine glycosylase activity"/>
    <property type="evidence" value="ECO:0007669"/>
    <property type="project" value="InterPro"/>
</dbReference>
<protein>
    <submittedName>
        <fullName evidence="1">DNA-3-methyladenine glycosylase I</fullName>
    </submittedName>
</protein>
<accession>A0A4U1BU21</accession>
<dbReference type="InterPro" id="IPR011257">
    <property type="entry name" value="DNA_glycosylase"/>
</dbReference>
<gene>
    <name evidence="1" type="ORF">FCL42_02910</name>
</gene>
<keyword evidence="2" id="KW-1185">Reference proteome</keyword>